<gene>
    <name evidence="1" type="ORF">CcrColossus_gp317</name>
</gene>
<organism evidence="1 2">
    <name type="scientific">Caulobacter phage CcrColossus</name>
    <dbReference type="NCBI Taxonomy" id="1211640"/>
    <lineage>
        <taxon>Viruses</taxon>
        <taxon>Duplodnaviria</taxon>
        <taxon>Heunggongvirae</taxon>
        <taxon>Uroviricota</taxon>
        <taxon>Caudoviricetes</taxon>
        <taxon>Jeanschmidtviridae</taxon>
        <taxon>Colossusvirus</taxon>
        <taxon>Colossusvirus colossus</taxon>
    </lineage>
</organism>
<protein>
    <submittedName>
        <fullName evidence="1">Uncharacterized protein</fullName>
    </submittedName>
</protein>
<name>K4K6J5_9CAUD</name>
<reference evidence="1 2" key="1">
    <citation type="journal article" date="2012" name="BMC Genomics">
        <title>The Caulobacter crescentus phage phiCbK: genomics of a canonical phage.</title>
        <authorList>
            <person name="Gill J.J."/>
            <person name="Berry J.D."/>
            <person name="Russell W.K."/>
            <person name="Lessor L."/>
            <person name="Escobar Garcia D.A."/>
            <person name="Hernandez D."/>
            <person name="Kane A."/>
            <person name="Keene J."/>
            <person name="Maddox M."/>
            <person name="Martin R."/>
            <person name="Mohan S."/>
            <person name="Thorn A.M."/>
            <person name="Russell D.H."/>
            <person name="Young R."/>
        </authorList>
    </citation>
    <scope>NUCLEOTIDE SEQUENCE [LARGE SCALE GENOMIC DNA]</scope>
</reference>
<evidence type="ECO:0000313" key="1">
    <source>
        <dbReference type="EMBL" id="AFU88187.1"/>
    </source>
</evidence>
<dbReference type="RefSeq" id="YP_006988551.1">
    <property type="nucleotide sequence ID" value="NC_019406.1"/>
</dbReference>
<dbReference type="Proteomes" id="UP000000463">
    <property type="component" value="Segment"/>
</dbReference>
<sequence>MQIGTMDDVSRDNDLLDLILQLLKASGDIDQVPRDAEYVEAYGAAVNIRLVDGRTATILVSVD</sequence>
<accession>K4K6J5</accession>
<evidence type="ECO:0000313" key="2">
    <source>
        <dbReference type="Proteomes" id="UP000000463"/>
    </source>
</evidence>
<dbReference type="EMBL" id="JX100810">
    <property type="protein sequence ID" value="AFU88187.1"/>
    <property type="molecule type" value="Genomic_DNA"/>
</dbReference>
<keyword evidence="2" id="KW-1185">Reference proteome</keyword>
<dbReference type="KEGG" id="vg:13995245"/>
<dbReference type="GeneID" id="13995245"/>
<proteinExistence type="predicted"/>